<gene>
    <name evidence="5" type="ordered locus">MPNE_0039</name>
</gene>
<organism evidence="5 6">
    <name type="scientific">Mycoplasmoides pneumoniae (strain ATCC 15531 / DSM 23978 / CIP 103766 / NBRC 14401 / NCTC 10119 / FH)</name>
    <name type="common">Mycoplasma pneumoniae</name>
    <dbReference type="NCBI Taxonomy" id="722438"/>
    <lineage>
        <taxon>Bacteria</taxon>
        <taxon>Bacillati</taxon>
        <taxon>Mycoplasmatota</taxon>
        <taxon>Mycoplasmoidales</taxon>
        <taxon>Mycoplasmoidaceae</taxon>
        <taxon>Mycoplasmoides</taxon>
    </lineage>
</organism>
<dbReference type="Pfam" id="PF03072">
    <property type="entry name" value="DUF237"/>
    <property type="match status" value="1"/>
</dbReference>
<comment type="similarity">
    <text evidence="1">Belongs to the MG032/MG096/MG288 family.</text>
</comment>
<accession>A0A0H3DNK1</accession>
<dbReference type="InterPro" id="IPR004319">
    <property type="entry name" value="DUF240"/>
</dbReference>
<dbReference type="GeneID" id="66609323"/>
<evidence type="ECO:0000259" key="4">
    <source>
        <dbReference type="Pfam" id="PF03086"/>
    </source>
</evidence>
<keyword evidence="2" id="KW-0175">Coiled coil</keyword>
<dbReference type="eggNOG" id="COG2268">
    <property type="taxonomic scope" value="Bacteria"/>
</dbReference>
<feature type="domain" description="DUF237" evidence="3">
    <location>
        <begin position="488"/>
        <end position="625"/>
    </location>
</feature>
<dbReference type="PATRIC" id="fig|722438.3.peg.37"/>
<dbReference type="InterPro" id="IPR004306">
    <property type="entry name" value="DUF237"/>
</dbReference>
<dbReference type="Proteomes" id="UP000007756">
    <property type="component" value="Chromosome"/>
</dbReference>
<evidence type="ECO:0000313" key="5">
    <source>
        <dbReference type="EMBL" id="ADK87258.1"/>
    </source>
</evidence>
<evidence type="ECO:0000256" key="1">
    <source>
        <dbReference type="ARBA" id="ARBA00010294"/>
    </source>
</evidence>
<sequence>MKTLHKLLLGLSLPAILGPLFGLLVTKTDAESPVAALHKSKSFSKNLDSFRALFVGEDIEEQLAKVQQQTPEVSFASFQQKFPDKASLRNGFQPIDVYNFLSGWKGALENFLAKVVELQKKIKAADDIFPNQKKNPDKKDNPNVLEVLGEYGGDGFFPTLGNNGLNIPDQVFQSFNNFQIENYKISDFKVDIASERDIVQHDKFRFSYVVNIGLELALLVNKRPVYFNFSLDLRTNNFSNQAGFNEIFNAPGNAATNWQFFSKIKVKQLNYDGNDSTHLANTLLQDQFNTLNLNLQKSIYELPLTEMETKFQQEYVELLLAKRREEKRLWDEEQKRIEAERKQKEAELAQIQRELKEKAEKDAAVKQAQTNLKTALSSVEGFVKFWTEGEDRIKLGFTKEDNLYTRAGLVKALKISFANYRAWTFYITLLGWKAGSEKLLRKTSWTNLLSDVNFQNAFGLKNTASEEQVGKTSLPGYGYYGIRMSNWLRWALGYYANTHAGSPQNVKATIDGNPSDTTKVWIAPEDFKQGVHIGVGEHFKGKAYKFKFEVSFELEGSIAAHWWTLALRGNIPGYWKGKLQVTHTFDGDVPSWYYGSVHTHAPEYRFTEDNKLLFVPHSIQKITAVGGDSNGVNGLLKSQNLHNLERQSYEVTAPIDLVSYLMFAIAKEPTNNW</sequence>
<reference evidence="5 6" key="1">
    <citation type="journal article" date="2010" name="Appl. Environ. Microbiol.">
        <title>Targeted chromosomal knockouts in Mycoplasma pneumoniae.</title>
        <authorList>
            <person name="Krishnakumar R."/>
            <person name="Assad-Garcia N."/>
            <person name="Benders G.A."/>
            <person name="Phan Q."/>
            <person name="Montague M.G."/>
            <person name="Glass J.I."/>
        </authorList>
    </citation>
    <scope>NUCLEOTIDE SEQUENCE [LARGE SCALE GENOMIC DNA]</scope>
    <source>
        <strain evidence="6">ATCC 15531 / DSM 22911 / NBRC 14401 / NCTC 10119 / FH</strain>
    </source>
</reference>
<name>A0A0H3DNK1_MYCPB</name>
<dbReference type="PaxDb" id="722438-MPNE_0039"/>
<dbReference type="AlphaFoldDB" id="A0A0H3DNK1"/>
<feature type="coiled-coil region" evidence="2">
    <location>
        <begin position="322"/>
        <end position="371"/>
    </location>
</feature>
<dbReference type="Pfam" id="PF03086">
    <property type="entry name" value="DUF240"/>
    <property type="match status" value="1"/>
</dbReference>
<dbReference type="EMBL" id="CP002077">
    <property type="protein sequence ID" value="ADK87258.1"/>
    <property type="molecule type" value="Genomic_DNA"/>
</dbReference>
<dbReference type="CDD" id="cd22265">
    <property type="entry name" value="UDM1_RNF168"/>
    <property type="match status" value="1"/>
</dbReference>
<feature type="domain" description="DUF240" evidence="4">
    <location>
        <begin position="65"/>
        <end position="300"/>
    </location>
</feature>
<evidence type="ECO:0000256" key="2">
    <source>
        <dbReference type="SAM" id="Coils"/>
    </source>
</evidence>
<evidence type="ECO:0000313" key="6">
    <source>
        <dbReference type="Proteomes" id="UP000007756"/>
    </source>
</evidence>
<dbReference type="HOGENOM" id="CLU_412083_0_0_14"/>
<protein>
    <submittedName>
        <fullName evidence="5">MG032/MG096/MG288 family 2</fullName>
    </submittedName>
</protein>
<evidence type="ECO:0000259" key="3">
    <source>
        <dbReference type="Pfam" id="PF03072"/>
    </source>
</evidence>
<dbReference type="STRING" id="722438.F539_00195"/>
<proteinExistence type="inferred from homology"/>
<dbReference type="RefSeq" id="WP_014325298.1">
    <property type="nucleotide sequence ID" value="NZ_CP010546.1"/>
</dbReference>
<dbReference type="KEGG" id="mpj:MPNE_0039"/>